<dbReference type="PANTHER" id="PTHR24359">
    <property type="entry name" value="SERINE/THREONINE-PROTEIN KINASE SBK1"/>
    <property type="match status" value="1"/>
</dbReference>
<organism evidence="3">
    <name type="scientific">Bionectria ochroleuca</name>
    <name type="common">Gliocladium roseum</name>
    <dbReference type="NCBI Taxonomy" id="29856"/>
    <lineage>
        <taxon>Eukaryota</taxon>
        <taxon>Fungi</taxon>
        <taxon>Dikarya</taxon>
        <taxon>Ascomycota</taxon>
        <taxon>Pezizomycotina</taxon>
        <taxon>Sordariomycetes</taxon>
        <taxon>Hypocreomycetidae</taxon>
        <taxon>Hypocreales</taxon>
        <taxon>Bionectriaceae</taxon>
        <taxon>Clonostachys</taxon>
    </lineage>
</organism>
<dbReference type="PROSITE" id="PS50011">
    <property type="entry name" value="PROTEIN_KINASE_DOM"/>
    <property type="match status" value="1"/>
</dbReference>
<dbReference type="InterPro" id="IPR000719">
    <property type="entry name" value="Prot_kinase_dom"/>
</dbReference>
<dbReference type="PANTHER" id="PTHR24359:SF37">
    <property type="entry name" value="PROTEIN KINASE DOMAIN-CONTAINING PROTEIN"/>
    <property type="match status" value="1"/>
</dbReference>
<evidence type="ECO:0000259" key="2">
    <source>
        <dbReference type="PROSITE" id="PS50011"/>
    </source>
</evidence>
<dbReference type="GO" id="GO:0004674">
    <property type="term" value="F:protein serine/threonine kinase activity"/>
    <property type="evidence" value="ECO:0007669"/>
    <property type="project" value="TreeGrafter"/>
</dbReference>
<proteinExistence type="predicted"/>
<name>A0A0B7K8Z4_BIOOC</name>
<evidence type="ECO:0000256" key="1">
    <source>
        <dbReference type="SAM" id="MobiDB-lite"/>
    </source>
</evidence>
<gene>
    <name evidence="3" type="ORF">BN869_000007244_1</name>
</gene>
<dbReference type="SMART" id="SM00220">
    <property type="entry name" value="S_TKc"/>
    <property type="match status" value="1"/>
</dbReference>
<dbReference type="AlphaFoldDB" id="A0A0B7K8Z4"/>
<dbReference type="Gene3D" id="1.10.510.10">
    <property type="entry name" value="Transferase(Phosphotransferase) domain 1"/>
    <property type="match status" value="1"/>
</dbReference>
<reference evidence="3" key="1">
    <citation type="submission" date="2015-01" db="EMBL/GenBank/DDBJ databases">
        <authorList>
            <person name="Durling Mikael"/>
        </authorList>
    </citation>
    <scope>NUCLEOTIDE SEQUENCE</scope>
</reference>
<accession>A0A0B7K8Z4</accession>
<sequence>MVTHHRRPGLAGPSFFDNQNDSLVPRRELGLGTRSDSGQTDLSFMSAISVYDRGVTEYAKWEDEKLGLDTSAPRSSITESVGDISSMDEMIWEAIFQPEDSGLKRFLPLDKLETLMNRRSLESLLEGAGFASDEVVRMASTILGETEPNKPESRTPGLKRIFAILVMVGRIQAIEKFIRHGIDDSVLPVKIRAVDHQSRQSGLKHVPRCETKSRFDNSKIEDCLWGFSKKDLGHFDMYQQEIHVPFFSFSGDHGPFCFYDLDSECVLPFINMIPGEAGGNGKVSKVQIHPAHHNYVDPRKKKEDIYFAWKKLIRDDCDEFRQEVENLERLSAKRGHRYDHLMHLELACRHGKDCYLVFPWADGDLTQFWRHENRSRDCSNHDDVIWFFDQCLGLSTGLRRLHDLHSFERPVFGADGCYRAMDLVAEVENDKLYGRHGDIKPENILWFRDYNGHRDHLMITDFGLTKFHSRDSRSQPGSGGLAGTDTYQPPEVFLTKKVTRKYDVWSLGCVFVEFVSWFFLDGVTATENFSTARLPETNEAYRPDTFFDIECSGTHPRARLARVKPGVLKWFQKIRDLEYCPRAVDDFLQLILDSMLQPQVEKRFDSATVCTELQKIFERCQADKSYAVNDCSVALSSTTNWIMQEPEEFNNFKTEEIDFPVVSDQMVSDNQEFEKGKPRISPESAAADIDIDTPDAQFEPDWGNEDSEWGITMSNLEAVIRDLAQRKGPSSLVKFVNHGDGRNKSGMALETQPRLKPADPNKPVAMIESKPWIRLGEDGASQAVFRLQGLRIPATTVAERVSRRLFALLENGHETVTVMKMSYLPHTPQRIAHSPCLRDCAAFFCSAWADYRRREPAENLLAPRLCVKAVKSLQQVLNHGKGYTPETLAAMNMLERAVSLFGVGKAPNLELHLRGIRHVLMENPAPDILDPFDLGAAFESVCILQSAGVNGLGDDGELKSPWKEVLHHASQEHLNKNQNKYLKQAVVEFYGIFANFSQWLGDVRKIRANPEENRQLAKQTIESVSEGENKMDTVVLPIIENLSRNGAMVRVPDPQSRFGWKLDFSSVGLAQKFIEMQSCRMILLRIIWDIGVWYGQPDQDVYNKYRAVALKLWTTVPYVLTTEPIEAMDLFEKLMSSLEAADDEEMDYLLDQLLIADNYQRRYPRDKTVLKQMALTAARQVTGRI</sequence>
<evidence type="ECO:0000313" key="3">
    <source>
        <dbReference type="EMBL" id="CEO51186.1"/>
    </source>
</evidence>
<dbReference type="SUPFAM" id="SSF56112">
    <property type="entry name" value="Protein kinase-like (PK-like)"/>
    <property type="match status" value="1"/>
</dbReference>
<dbReference type="GO" id="GO:0005524">
    <property type="term" value="F:ATP binding"/>
    <property type="evidence" value="ECO:0007669"/>
    <property type="project" value="InterPro"/>
</dbReference>
<dbReference type="CDD" id="cd00180">
    <property type="entry name" value="PKc"/>
    <property type="match status" value="1"/>
</dbReference>
<dbReference type="InterPro" id="IPR011009">
    <property type="entry name" value="Kinase-like_dom_sf"/>
</dbReference>
<protein>
    <recommendedName>
        <fullName evidence="2">Protein kinase domain-containing protein</fullName>
    </recommendedName>
</protein>
<dbReference type="EMBL" id="CDPU01000022">
    <property type="protein sequence ID" value="CEO51186.1"/>
    <property type="molecule type" value="Genomic_DNA"/>
</dbReference>
<feature type="region of interest" description="Disordered" evidence="1">
    <location>
        <begin position="1"/>
        <end position="21"/>
    </location>
</feature>
<dbReference type="Pfam" id="PF00069">
    <property type="entry name" value="Pkinase"/>
    <property type="match status" value="1"/>
</dbReference>
<feature type="domain" description="Protein kinase" evidence="2">
    <location>
        <begin position="269"/>
        <end position="617"/>
    </location>
</feature>